<keyword evidence="1" id="KW-0472">Membrane</keyword>
<accession>A0ABV7JE43</accession>
<sequence length="197" mass="23019">MMNKYLMYAPMAVFGLAAFFLFQYFMAQNTEFAFRDNLVPELIGFCLEGFFWIGLLSYFQKSREMQRKNELWLSLRGSLRSFLSYLDIGFLDKHAEPMPSVALEKDPHVIRRFIEQVESQQLDLESMVCLKQTCIHSLALVRDLVPVAAQLSAGHMRWWIAITDSMRQLADANNRENIEKSTLLLLRNIEEFDALEY</sequence>
<keyword evidence="1" id="KW-0812">Transmembrane</keyword>
<evidence type="ECO:0000313" key="2">
    <source>
        <dbReference type="EMBL" id="MFC3194951.1"/>
    </source>
</evidence>
<keyword evidence="3" id="KW-1185">Reference proteome</keyword>
<dbReference type="Proteomes" id="UP001595533">
    <property type="component" value="Unassembled WGS sequence"/>
</dbReference>
<dbReference type="RefSeq" id="WP_157892878.1">
    <property type="nucleotide sequence ID" value="NZ_JBHRTS010000006.1"/>
</dbReference>
<evidence type="ECO:0000256" key="1">
    <source>
        <dbReference type="SAM" id="Phobius"/>
    </source>
</evidence>
<evidence type="ECO:0008006" key="4">
    <source>
        <dbReference type="Google" id="ProtNLM"/>
    </source>
</evidence>
<gene>
    <name evidence="2" type="ORF">ACFODZ_11935</name>
</gene>
<feature type="transmembrane region" description="Helical" evidence="1">
    <location>
        <begin position="37"/>
        <end position="59"/>
    </location>
</feature>
<protein>
    <recommendedName>
        <fullName evidence="4">DUF4760 domain-containing protein</fullName>
    </recommendedName>
</protein>
<keyword evidence="1" id="KW-1133">Transmembrane helix</keyword>
<dbReference type="EMBL" id="JBHRTS010000006">
    <property type="protein sequence ID" value="MFC3194951.1"/>
    <property type="molecule type" value="Genomic_DNA"/>
</dbReference>
<evidence type="ECO:0000313" key="3">
    <source>
        <dbReference type="Proteomes" id="UP001595533"/>
    </source>
</evidence>
<name>A0ABV7JE43_9GAMM</name>
<reference evidence="3" key="1">
    <citation type="journal article" date="2019" name="Int. J. Syst. Evol. Microbiol.">
        <title>The Global Catalogue of Microorganisms (GCM) 10K type strain sequencing project: providing services to taxonomists for standard genome sequencing and annotation.</title>
        <authorList>
            <consortium name="The Broad Institute Genomics Platform"/>
            <consortium name="The Broad Institute Genome Sequencing Center for Infectious Disease"/>
            <person name="Wu L."/>
            <person name="Ma J."/>
        </authorList>
    </citation>
    <scope>NUCLEOTIDE SEQUENCE [LARGE SCALE GENOMIC DNA]</scope>
    <source>
        <strain evidence="3">KCTC 42953</strain>
    </source>
</reference>
<proteinExistence type="predicted"/>
<organism evidence="2 3">
    <name type="scientific">Marinicella sediminis</name>
    <dbReference type="NCBI Taxonomy" id="1792834"/>
    <lineage>
        <taxon>Bacteria</taxon>
        <taxon>Pseudomonadati</taxon>
        <taxon>Pseudomonadota</taxon>
        <taxon>Gammaproteobacteria</taxon>
        <taxon>Lysobacterales</taxon>
        <taxon>Marinicellaceae</taxon>
        <taxon>Marinicella</taxon>
    </lineage>
</organism>
<comment type="caution">
    <text evidence="2">The sequence shown here is derived from an EMBL/GenBank/DDBJ whole genome shotgun (WGS) entry which is preliminary data.</text>
</comment>